<comment type="caution">
    <text evidence="1">The sequence shown here is derived from an EMBL/GenBank/DDBJ whole genome shotgun (WGS) entry which is preliminary data.</text>
</comment>
<organism evidence="1 2">
    <name type="scientific">Marinitenerispora sediminis</name>
    <dbReference type="NCBI Taxonomy" id="1931232"/>
    <lineage>
        <taxon>Bacteria</taxon>
        <taxon>Bacillati</taxon>
        <taxon>Actinomycetota</taxon>
        <taxon>Actinomycetes</taxon>
        <taxon>Streptosporangiales</taxon>
        <taxon>Nocardiopsidaceae</taxon>
        <taxon>Marinitenerispora</taxon>
    </lineage>
</organism>
<sequence length="388" mass="42892">MAETAVVARKDLLRMGRSSPRIRAKFANSHEVPRMGSHPAGRGFRFATGSEYILREDSSRVLHPVEVSDAEWLQNDWLMIAATGIELGLTCGVHSARRWFEERGGPPMENDSMHWMKRQPKAEWGKFPEIDTTHPSVIRVYDFLLGGKDNFAVDREAGRKLRQVSPELVDIAQAGRGFVRRVVRFLTREAGIRQIVDVGSGLPSARKVHEAAHAEAPDTRVVYLDNDPVALVHGRALLADNHNTSFIYANLLQPREMMAALRDQKLIDFDEPLAVLVAGALHRVMPEHDAPGIIREVLAPLPVGSYLCLATLINDGTGNAAKAEVVGGETLGRLKFRTSEEVLALLDGLELVPPGFGCVSAWRPDDPEQVFDPDMIWCKGAVGRKVHT</sequence>
<keyword evidence="2" id="KW-1185">Reference proteome</keyword>
<evidence type="ECO:0000313" key="2">
    <source>
        <dbReference type="Proteomes" id="UP000253318"/>
    </source>
</evidence>
<proteinExistence type="predicted"/>
<gene>
    <name evidence="1" type="ORF">DEF24_13015</name>
</gene>
<accession>A0A368T5G9</accession>
<dbReference type="Gene3D" id="3.40.50.150">
    <property type="entry name" value="Vaccinia Virus protein VP39"/>
    <property type="match status" value="1"/>
</dbReference>
<dbReference type="EMBL" id="QEIN01000090">
    <property type="protein sequence ID" value="RCV58598.1"/>
    <property type="molecule type" value="Genomic_DNA"/>
</dbReference>
<dbReference type="InterPro" id="IPR029063">
    <property type="entry name" value="SAM-dependent_MTases_sf"/>
</dbReference>
<name>A0A368T5G9_9ACTN</name>
<dbReference type="Proteomes" id="UP000253318">
    <property type="component" value="Unassembled WGS sequence"/>
</dbReference>
<dbReference type="Pfam" id="PF04672">
    <property type="entry name" value="Methyltransf_19"/>
    <property type="match status" value="1"/>
</dbReference>
<dbReference type="SUPFAM" id="SSF53335">
    <property type="entry name" value="S-adenosyl-L-methionine-dependent methyltransferases"/>
    <property type="match status" value="1"/>
</dbReference>
<evidence type="ECO:0000313" key="1">
    <source>
        <dbReference type="EMBL" id="RCV58598.1"/>
    </source>
</evidence>
<reference evidence="1 2" key="1">
    <citation type="submission" date="2018-04" db="EMBL/GenBank/DDBJ databases">
        <title>Novel actinobacteria from marine sediment.</title>
        <authorList>
            <person name="Ng Z.Y."/>
            <person name="Tan G.Y.A."/>
        </authorList>
    </citation>
    <scope>NUCLEOTIDE SEQUENCE [LARGE SCALE GENOMIC DNA]</scope>
    <source>
        <strain evidence="1 2">TPS81</strain>
    </source>
</reference>
<dbReference type="AlphaFoldDB" id="A0A368T5G9"/>
<protein>
    <recommendedName>
        <fullName evidence="3">Methyltransferase</fullName>
    </recommendedName>
</protein>
<evidence type="ECO:0008006" key="3">
    <source>
        <dbReference type="Google" id="ProtNLM"/>
    </source>
</evidence>
<dbReference type="InterPro" id="IPR006764">
    <property type="entry name" value="SAM_dep_MeTrfase_SAV2177_type"/>
</dbReference>